<keyword evidence="5" id="KW-0560">Oxidoreductase</keyword>
<evidence type="ECO:0000256" key="2">
    <source>
        <dbReference type="ARBA" id="ARBA00008072"/>
    </source>
</evidence>
<evidence type="ECO:0000256" key="3">
    <source>
        <dbReference type="ARBA" id="ARBA00022723"/>
    </source>
</evidence>
<evidence type="ECO:0000313" key="8">
    <source>
        <dbReference type="Proteomes" id="UP001281447"/>
    </source>
</evidence>
<dbReference type="Gene3D" id="3.40.50.720">
    <property type="entry name" value="NAD(P)-binding Rossmann-like Domain"/>
    <property type="match status" value="1"/>
</dbReference>
<comment type="caution">
    <text evidence="7">The sequence shown here is derived from an EMBL/GenBank/DDBJ whole genome shotgun (WGS) entry which is preliminary data.</text>
</comment>
<dbReference type="InterPro" id="IPR013149">
    <property type="entry name" value="ADH-like_C"/>
</dbReference>
<dbReference type="Pfam" id="PF00107">
    <property type="entry name" value="ADH_zinc_N"/>
    <property type="match status" value="1"/>
</dbReference>
<dbReference type="Proteomes" id="UP001281447">
    <property type="component" value="Unassembled WGS sequence"/>
</dbReference>
<dbReference type="EMBL" id="JAWDIP010000003">
    <property type="protein sequence ID" value="MDY0393819.1"/>
    <property type="molecule type" value="Genomic_DNA"/>
</dbReference>
<evidence type="ECO:0000256" key="5">
    <source>
        <dbReference type="ARBA" id="ARBA00023002"/>
    </source>
</evidence>
<gene>
    <name evidence="7" type="ORF">RWE15_04310</name>
</gene>
<accession>A0ABU5C5J4</accession>
<evidence type="ECO:0000313" key="7">
    <source>
        <dbReference type="EMBL" id="MDY0393819.1"/>
    </source>
</evidence>
<keyword evidence="4" id="KW-0862">Zinc</keyword>
<feature type="domain" description="Alcohol dehydrogenase-like C-terminal" evidence="6">
    <location>
        <begin position="121"/>
        <end position="193"/>
    </location>
</feature>
<keyword evidence="3" id="KW-0479">Metal-binding</keyword>
<dbReference type="InterPro" id="IPR036291">
    <property type="entry name" value="NAD(P)-bd_dom_sf"/>
</dbReference>
<dbReference type="SUPFAM" id="SSF51735">
    <property type="entry name" value="NAD(P)-binding Rossmann-fold domains"/>
    <property type="match status" value="1"/>
</dbReference>
<reference evidence="7 8" key="1">
    <citation type="submission" date="2023-10" db="EMBL/GenBank/DDBJ databases">
        <title>Virgibacillus halophilus 5B73C genome.</title>
        <authorList>
            <person name="Miliotis G."/>
            <person name="Sengupta P."/>
            <person name="Hameed A."/>
            <person name="Chuvochina M."/>
            <person name="Mcdonagh F."/>
            <person name="Simpson A.C."/>
            <person name="Singh N.K."/>
            <person name="Rekha P.D."/>
            <person name="Raman K."/>
            <person name="Hugenholtz P."/>
            <person name="Venkateswaran K."/>
        </authorList>
    </citation>
    <scope>NUCLEOTIDE SEQUENCE [LARGE SCALE GENOMIC DNA]</scope>
    <source>
        <strain evidence="7 8">5B73C</strain>
    </source>
</reference>
<keyword evidence="8" id="KW-1185">Reference proteome</keyword>
<dbReference type="Gene3D" id="3.90.180.10">
    <property type="entry name" value="Medium-chain alcohol dehydrogenases, catalytic domain"/>
    <property type="match status" value="1"/>
</dbReference>
<evidence type="ECO:0000256" key="1">
    <source>
        <dbReference type="ARBA" id="ARBA00001947"/>
    </source>
</evidence>
<name>A0ABU5C5J4_9BACI</name>
<dbReference type="PANTHER" id="PTHR43350">
    <property type="entry name" value="NAD-DEPENDENT ALCOHOL DEHYDROGENASE"/>
    <property type="match status" value="1"/>
</dbReference>
<proteinExistence type="inferred from homology"/>
<evidence type="ECO:0000256" key="4">
    <source>
        <dbReference type="ARBA" id="ARBA00022833"/>
    </source>
</evidence>
<dbReference type="PANTHER" id="PTHR43350:SF19">
    <property type="entry name" value="D-GULOSIDE 3-DEHYDROGENASE"/>
    <property type="match status" value="1"/>
</dbReference>
<evidence type="ECO:0000259" key="6">
    <source>
        <dbReference type="Pfam" id="PF00107"/>
    </source>
</evidence>
<sequence>MPDSVFLGSGYDGIGQQYLVLPTENVIPIPHNVPDKIAVLTELSSVSLHAANNVCDYFGSGKVAVFGDGPVGYLTAATLHHVFDIPKDSLLVFGAMVERLAYFDFATTHLVHDFNFREEADVVAVMECTGGAFSKNAINQAIELIEPQGKITLMGVSEERVPINTREVLEKGLTVYGSSRSTDKEFRTLMNAFQNQAYRDTLEKLVPEQNELIRSAMDLEKAMDKATQNKSWRKTFFIL</sequence>
<comment type="cofactor">
    <cofactor evidence="1">
        <name>Zn(2+)</name>
        <dbReference type="ChEBI" id="CHEBI:29105"/>
    </cofactor>
</comment>
<organism evidence="7 8">
    <name type="scientific">Tigheibacillus halophilus</name>
    <dbReference type="NCBI Taxonomy" id="361280"/>
    <lineage>
        <taxon>Bacteria</taxon>
        <taxon>Bacillati</taxon>
        <taxon>Bacillota</taxon>
        <taxon>Bacilli</taxon>
        <taxon>Bacillales</taxon>
        <taxon>Bacillaceae</taxon>
        <taxon>Tigheibacillus</taxon>
    </lineage>
</organism>
<protein>
    <submittedName>
        <fullName evidence="7">Zinc-binding dehydrogenase</fullName>
    </submittedName>
</protein>
<comment type="similarity">
    <text evidence="2">Belongs to the zinc-containing alcohol dehydrogenase family.</text>
</comment>